<reference evidence="3 4" key="1">
    <citation type="journal article" date="2019" name="Nat. Ecol. Evol.">
        <title>Megaphylogeny resolves global patterns of mushroom evolution.</title>
        <authorList>
            <person name="Varga T."/>
            <person name="Krizsan K."/>
            <person name="Foldi C."/>
            <person name="Dima B."/>
            <person name="Sanchez-Garcia M."/>
            <person name="Sanchez-Ramirez S."/>
            <person name="Szollosi G.J."/>
            <person name="Szarkandi J.G."/>
            <person name="Papp V."/>
            <person name="Albert L."/>
            <person name="Andreopoulos W."/>
            <person name="Angelini C."/>
            <person name="Antonin V."/>
            <person name="Barry K.W."/>
            <person name="Bougher N.L."/>
            <person name="Buchanan P."/>
            <person name="Buyck B."/>
            <person name="Bense V."/>
            <person name="Catcheside P."/>
            <person name="Chovatia M."/>
            <person name="Cooper J."/>
            <person name="Damon W."/>
            <person name="Desjardin D."/>
            <person name="Finy P."/>
            <person name="Geml J."/>
            <person name="Haridas S."/>
            <person name="Hughes K."/>
            <person name="Justo A."/>
            <person name="Karasinski D."/>
            <person name="Kautmanova I."/>
            <person name="Kiss B."/>
            <person name="Kocsube S."/>
            <person name="Kotiranta H."/>
            <person name="LaButti K.M."/>
            <person name="Lechner B.E."/>
            <person name="Liimatainen K."/>
            <person name="Lipzen A."/>
            <person name="Lukacs Z."/>
            <person name="Mihaltcheva S."/>
            <person name="Morgado L.N."/>
            <person name="Niskanen T."/>
            <person name="Noordeloos M.E."/>
            <person name="Ohm R.A."/>
            <person name="Ortiz-Santana B."/>
            <person name="Ovrebo C."/>
            <person name="Racz N."/>
            <person name="Riley R."/>
            <person name="Savchenko A."/>
            <person name="Shiryaev A."/>
            <person name="Soop K."/>
            <person name="Spirin V."/>
            <person name="Szebenyi C."/>
            <person name="Tomsovsky M."/>
            <person name="Tulloss R.E."/>
            <person name="Uehling J."/>
            <person name="Grigoriev I.V."/>
            <person name="Vagvolgyi C."/>
            <person name="Papp T."/>
            <person name="Martin F.M."/>
            <person name="Miettinen O."/>
            <person name="Hibbett D.S."/>
            <person name="Nagy L.G."/>
        </authorList>
    </citation>
    <scope>NUCLEOTIDE SEQUENCE [LARGE SCALE GENOMIC DNA]</scope>
    <source>
        <strain evidence="3 4">CBS 309.79</strain>
    </source>
</reference>
<dbReference type="SUPFAM" id="SSF52113">
    <property type="entry name" value="BRCT domain"/>
    <property type="match status" value="1"/>
</dbReference>
<evidence type="ECO:0000313" key="4">
    <source>
        <dbReference type="Proteomes" id="UP000305067"/>
    </source>
</evidence>
<dbReference type="EMBL" id="ML178815">
    <property type="protein sequence ID" value="TFL06755.1"/>
    <property type="molecule type" value="Genomic_DNA"/>
</dbReference>
<dbReference type="OrthoDB" id="426865at2759"/>
<dbReference type="InterPro" id="IPR036420">
    <property type="entry name" value="BRCT_dom_sf"/>
</dbReference>
<feature type="compositionally biased region" description="Polar residues" evidence="1">
    <location>
        <begin position="391"/>
        <end position="403"/>
    </location>
</feature>
<accession>A0A5C3QXP3</accession>
<gene>
    <name evidence="3" type="ORF">BDV98DRAFT_559921</name>
</gene>
<dbReference type="AlphaFoldDB" id="A0A5C3QXP3"/>
<dbReference type="Gene3D" id="3.40.50.10190">
    <property type="entry name" value="BRCT domain"/>
    <property type="match status" value="1"/>
</dbReference>
<feature type="compositionally biased region" description="Low complexity" evidence="1">
    <location>
        <begin position="326"/>
        <end position="346"/>
    </location>
</feature>
<keyword evidence="4" id="KW-1185">Reference proteome</keyword>
<proteinExistence type="predicted"/>
<organism evidence="3 4">
    <name type="scientific">Pterulicium gracile</name>
    <dbReference type="NCBI Taxonomy" id="1884261"/>
    <lineage>
        <taxon>Eukaryota</taxon>
        <taxon>Fungi</taxon>
        <taxon>Dikarya</taxon>
        <taxon>Basidiomycota</taxon>
        <taxon>Agaricomycotina</taxon>
        <taxon>Agaricomycetes</taxon>
        <taxon>Agaricomycetidae</taxon>
        <taxon>Agaricales</taxon>
        <taxon>Pleurotineae</taxon>
        <taxon>Pterulaceae</taxon>
        <taxon>Pterulicium</taxon>
    </lineage>
</organism>
<name>A0A5C3QXP3_9AGAR</name>
<feature type="compositionally biased region" description="Polar residues" evidence="1">
    <location>
        <begin position="303"/>
        <end position="316"/>
    </location>
</feature>
<dbReference type="InterPro" id="IPR001357">
    <property type="entry name" value="BRCT_dom"/>
</dbReference>
<feature type="compositionally biased region" description="Basic and acidic residues" evidence="1">
    <location>
        <begin position="536"/>
        <end position="556"/>
    </location>
</feature>
<feature type="domain" description="BRCT" evidence="2">
    <location>
        <begin position="428"/>
        <end position="503"/>
    </location>
</feature>
<feature type="region of interest" description="Disordered" evidence="1">
    <location>
        <begin position="283"/>
        <end position="403"/>
    </location>
</feature>
<protein>
    <recommendedName>
        <fullName evidence="2">BRCT domain-containing protein</fullName>
    </recommendedName>
</protein>
<feature type="region of interest" description="Disordered" evidence="1">
    <location>
        <begin position="508"/>
        <end position="625"/>
    </location>
</feature>
<evidence type="ECO:0000313" key="3">
    <source>
        <dbReference type="EMBL" id="TFL06755.1"/>
    </source>
</evidence>
<dbReference type="Proteomes" id="UP000305067">
    <property type="component" value="Unassembled WGS sequence"/>
</dbReference>
<sequence length="789" mass="87234">MPVFSSDYKIFVDTCGLPTGITSIIRLLKSHSATLVHHIQEADIVLVNPEDEESGQRLIRDWALDPTKRVLDFRWARRSVDEGRALKEADNWGGYLLDPSMGAREVDDDDVVLPPSVPVKWLTTQHTQPPNGAQPTQLPNHTASGMAGYSHPTNGVYGAGAAQQASNFASTSNIAGPSNQPPPVTYEQYTPTNPQFMNQPAATQMYPDSALQPSMYSSYAQQQNYGTQQFPSASMHQPTYTEQPQSQYAYPLPAMPNLPANVPDDQRFQLISMLQNYVNTLQQQPSTSQLPPMPTPPPAASQRMQSSAPQPSTPVESSRRRKRSTHSPAPNSSSPTSSFPSQDHSSWATVYPAPKPKNKGKGKVKAEPTSPTTGIMNHQRAKRSKPIGSPVVSQFTEGSSSSARQDLRIFERSQDHPIPFFIPLAVRNRRDLVLKITRNGGRVVTDIPDADYAIFDSISGQKKDIVVLLNHCLQLAKPTVLSADFIRDSVDQYKFLDPNVYLLDKTSKRRRSVQVKAEPESSSEGSAVEEAGVELVKQEVRPPKKRVKSESLKESPKPSPTLKKARNSHTNGASPSSASVSNTTPKKRRASPSPSPSPTPDVLPRIGRSPTPPPAHTAQKTGGGKYRYTEAELRWAGEHIKYLVANDPDISSTEMGKSLGAKVPHHTPLSWSVYITKAVPNVEELRKRAHIARRKREHAAKTEESVANVRRTEEDDAQEDFKFICQFFAYGGGDNGDDNEVWARIEEQGVCKTAAKWTDFYETRPNEIQAEIKRIFDGRADKSLKREAD</sequence>
<feature type="compositionally biased region" description="Low complexity" evidence="1">
    <location>
        <begin position="520"/>
        <end position="534"/>
    </location>
</feature>
<evidence type="ECO:0000256" key="1">
    <source>
        <dbReference type="SAM" id="MobiDB-lite"/>
    </source>
</evidence>
<evidence type="ECO:0000259" key="2">
    <source>
        <dbReference type="PROSITE" id="PS50172"/>
    </source>
</evidence>
<dbReference type="STRING" id="1884261.A0A5C3QXP3"/>
<feature type="compositionally biased region" description="Polar residues" evidence="1">
    <location>
        <begin position="568"/>
        <end position="584"/>
    </location>
</feature>
<dbReference type="PROSITE" id="PS50172">
    <property type="entry name" value="BRCT"/>
    <property type="match status" value="1"/>
</dbReference>